<keyword evidence="1" id="KW-0732">Signal</keyword>
<dbReference type="InterPro" id="IPR050491">
    <property type="entry name" value="AmpC-like"/>
</dbReference>
<reference evidence="3 4" key="1">
    <citation type="submission" date="2019-10" db="EMBL/GenBank/DDBJ databases">
        <title>Glycomyces albidus sp. nov., a novel actinomycete isolated from rhizosphere soil of wheat (Triticum aestivum L.).</title>
        <authorList>
            <person name="Qian L."/>
        </authorList>
    </citation>
    <scope>NUCLEOTIDE SEQUENCE [LARGE SCALE GENOMIC DNA]</scope>
    <source>
        <strain evidence="3 4">NEAU-7082</strain>
    </source>
</reference>
<evidence type="ECO:0000256" key="1">
    <source>
        <dbReference type="SAM" id="SignalP"/>
    </source>
</evidence>
<comment type="caution">
    <text evidence="3">The sequence shown here is derived from an EMBL/GenBank/DDBJ whole genome shotgun (WGS) entry which is preliminary data.</text>
</comment>
<dbReference type="EMBL" id="WIAO01000019">
    <property type="protein sequence ID" value="MQM27027.1"/>
    <property type="molecule type" value="Genomic_DNA"/>
</dbReference>
<dbReference type="Pfam" id="PF00144">
    <property type="entry name" value="Beta-lactamase"/>
    <property type="match status" value="1"/>
</dbReference>
<dbReference type="GO" id="GO:0016787">
    <property type="term" value="F:hydrolase activity"/>
    <property type="evidence" value="ECO:0007669"/>
    <property type="project" value="UniProtKB-KW"/>
</dbReference>
<sequence>MTPVLTAAALAICLAAVPTARTDSDDLDTDDLDTDRLQTALDDLAALGDQSIVVEVRGGDETWAEAVGPRSLEAGAADAEADDRIRIGSVTKSMTAAVLVQLDGEGVIDLDDPLSAYLPDLLPYAEEPTIREIMQHKAGLPEFLFHLYGSLVTEGDMTDVYANYRTYFSPEELVALGVQDPILFEPGEGWSYSNTGYTALGILIEEVTGNRLGTELRERVFEPAGLGDTYLANPGGSGIRGPHLTPYLTTGDPGRPFFDTTRLSNSQLWAGGGVVSTMGDLNDFYDALLDGTILTADQLAEATAFQETGRSFGYGLGLFAVAPCPDGSGQVYTGHDGDSLGHETQSFHSLDGERQVSVAWNVVDRHGYTDPDEWDAAVDALIAAALCG</sequence>
<evidence type="ECO:0000259" key="2">
    <source>
        <dbReference type="Pfam" id="PF00144"/>
    </source>
</evidence>
<dbReference type="RefSeq" id="WP_153026174.1">
    <property type="nucleotide sequence ID" value="NZ_WIAO01000019.1"/>
</dbReference>
<keyword evidence="4" id="KW-1185">Reference proteome</keyword>
<dbReference type="Proteomes" id="UP000477750">
    <property type="component" value="Unassembled WGS sequence"/>
</dbReference>
<evidence type="ECO:0000313" key="4">
    <source>
        <dbReference type="Proteomes" id="UP000477750"/>
    </source>
</evidence>
<evidence type="ECO:0000313" key="3">
    <source>
        <dbReference type="EMBL" id="MQM27027.1"/>
    </source>
</evidence>
<feature type="signal peptide" evidence="1">
    <location>
        <begin position="1"/>
        <end position="20"/>
    </location>
</feature>
<organism evidence="3 4">
    <name type="scientific">Glycomyces albidus</name>
    <dbReference type="NCBI Taxonomy" id="2656774"/>
    <lineage>
        <taxon>Bacteria</taxon>
        <taxon>Bacillati</taxon>
        <taxon>Actinomycetota</taxon>
        <taxon>Actinomycetes</taxon>
        <taxon>Glycomycetales</taxon>
        <taxon>Glycomycetaceae</taxon>
        <taxon>Glycomyces</taxon>
    </lineage>
</organism>
<dbReference type="PANTHER" id="PTHR46825:SF7">
    <property type="entry name" value="D-ALANYL-D-ALANINE CARBOXYPEPTIDASE"/>
    <property type="match status" value="1"/>
</dbReference>
<protein>
    <submittedName>
        <fullName evidence="3">Serine hydrolase</fullName>
    </submittedName>
</protein>
<dbReference type="InterPro" id="IPR001466">
    <property type="entry name" value="Beta-lactam-related"/>
</dbReference>
<feature type="domain" description="Beta-lactamase-related" evidence="2">
    <location>
        <begin position="54"/>
        <end position="367"/>
    </location>
</feature>
<dbReference type="SUPFAM" id="SSF56601">
    <property type="entry name" value="beta-lactamase/transpeptidase-like"/>
    <property type="match status" value="1"/>
</dbReference>
<proteinExistence type="predicted"/>
<dbReference type="AlphaFoldDB" id="A0A6L5GBH9"/>
<dbReference type="PANTHER" id="PTHR46825">
    <property type="entry name" value="D-ALANYL-D-ALANINE-CARBOXYPEPTIDASE/ENDOPEPTIDASE AMPH"/>
    <property type="match status" value="1"/>
</dbReference>
<accession>A0A6L5GBH9</accession>
<keyword evidence="3" id="KW-0378">Hydrolase</keyword>
<dbReference type="Gene3D" id="3.40.710.10">
    <property type="entry name" value="DD-peptidase/beta-lactamase superfamily"/>
    <property type="match status" value="1"/>
</dbReference>
<name>A0A6L5GBH9_9ACTN</name>
<feature type="chain" id="PRO_5039697068" evidence="1">
    <location>
        <begin position="21"/>
        <end position="388"/>
    </location>
</feature>
<dbReference type="InterPro" id="IPR012338">
    <property type="entry name" value="Beta-lactam/transpept-like"/>
</dbReference>
<gene>
    <name evidence="3" type="ORF">GFD30_15815</name>
</gene>